<dbReference type="Gene3D" id="3.40.47.10">
    <property type="match status" value="1"/>
</dbReference>
<dbReference type="InterPro" id="IPR016039">
    <property type="entry name" value="Thiolase-like"/>
</dbReference>
<evidence type="ECO:0000313" key="3">
    <source>
        <dbReference type="Proteomes" id="UP000612680"/>
    </source>
</evidence>
<protein>
    <submittedName>
        <fullName evidence="2">Beta-ketoacyl synthase chain length factor</fullName>
    </submittedName>
</protein>
<gene>
    <name evidence="2" type="ORF">HWI92_08470</name>
</gene>
<sequence length="321" mass="33994">MVYLSAASTISHQPAFGNPGFSDALVPLQAGSALVAPDYRQYVEAGLLRRMSKILRMSVACAKDCLQQAGTEQPGAIVVGTGLGCLHDTEKFLNNATTIQGLLPPTAFIQSTHNTIAGQISLSIGNHEYNMTHTQNSLSFENALLDAMLLAEEGTTDILVGAADESIELLADVAANLGFMDQALLTSGASFFVVTNQKPANPLAEIVDVFSEAGVRDWKAATSQFLAQHAWEPDQTGMVLLLAAGIEELNEMKKHFADMGISPAQCVNLIDYSGVYPTAAAFGLHMAADLIHSGPASGNILICNNLNKHNLGLIALRSIEA</sequence>
<dbReference type="SUPFAM" id="SSF53901">
    <property type="entry name" value="Thiolase-like"/>
    <property type="match status" value="1"/>
</dbReference>
<name>A0ABX7I4A7_9BACT</name>
<dbReference type="Pfam" id="PF13723">
    <property type="entry name" value="Ketoacyl-synt_2"/>
    <property type="match status" value="1"/>
</dbReference>
<organism evidence="2 3">
    <name type="scientific">Dyadobacter sandarakinus</name>
    <dbReference type="NCBI Taxonomy" id="2747268"/>
    <lineage>
        <taxon>Bacteria</taxon>
        <taxon>Pseudomonadati</taxon>
        <taxon>Bacteroidota</taxon>
        <taxon>Cytophagia</taxon>
        <taxon>Cytophagales</taxon>
        <taxon>Spirosomataceae</taxon>
        <taxon>Dyadobacter</taxon>
    </lineage>
</organism>
<keyword evidence="3" id="KW-1185">Reference proteome</keyword>
<proteinExistence type="predicted"/>
<dbReference type="EMBL" id="CP056775">
    <property type="protein sequence ID" value="QRR00931.1"/>
    <property type="molecule type" value="Genomic_DNA"/>
</dbReference>
<reference evidence="2 3" key="1">
    <citation type="submission" date="2020-06" db="EMBL/GenBank/DDBJ databases">
        <title>Dyadobacter sandarakinus sp. nov., isolated from the soil of the Arctic Yellow River Station.</title>
        <authorList>
            <person name="Zhang Y."/>
            <person name="Peng F."/>
        </authorList>
    </citation>
    <scope>NUCLEOTIDE SEQUENCE [LARGE SCALE GENOMIC DNA]</scope>
    <source>
        <strain evidence="2 3">Q3-56</strain>
    </source>
</reference>
<dbReference type="RefSeq" id="WP_204662701.1">
    <property type="nucleotide sequence ID" value="NZ_CP056775.1"/>
</dbReference>
<evidence type="ECO:0000259" key="1">
    <source>
        <dbReference type="Pfam" id="PF13723"/>
    </source>
</evidence>
<evidence type="ECO:0000313" key="2">
    <source>
        <dbReference type="EMBL" id="QRR00931.1"/>
    </source>
</evidence>
<accession>A0ABX7I4A7</accession>
<dbReference type="InterPro" id="IPR014030">
    <property type="entry name" value="Ketoacyl_synth_N"/>
</dbReference>
<feature type="domain" description="Beta-ketoacyl synthase-like N-terminal" evidence="1">
    <location>
        <begin position="43"/>
        <end position="167"/>
    </location>
</feature>
<dbReference type="Proteomes" id="UP000612680">
    <property type="component" value="Chromosome"/>
</dbReference>